<dbReference type="GO" id="GO:0009279">
    <property type="term" value="C:cell outer membrane"/>
    <property type="evidence" value="ECO:0007669"/>
    <property type="project" value="UniProtKB-SubCell"/>
</dbReference>
<evidence type="ECO:0000256" key="2">
    <source>
        <dbReference type="ARBA" id="ARBA00006275"/>
    </source>
</evidence>
<keyword evidence="10" id="KW-1185">Reference proteome</keyword>
<dbReference type="Gene3D" id="1.25.40.390">
    <property type="match status" value="1"/>
</dbReference>
<evidence type="ECO:0000256" key="5">
    <source>
        <dbReference type="ARBA" id="ARBA00023237"/>
    </source>
</evidence>
<organism evidence="9 10">
    <name type="scientific">Pararcticibacter amylolyticus</name>
    <dbReference type="NCBI Taxonomy" id="2173175"/>
    <lineage>
        <taxon>Bacteria</taxon>
        <taxon>Pseudomonadati</taxon>
        <taxon>Bacteroidota</taxon>
        <taxon>Sphingobacteriia</taxon>
        <taxon>Sphingobacteriales</taxon>
        <taxon>Sphingobacteriaceae</taxon>
        <taxon>Pararcticibacter</taxon>
    </lineage>
</organism>
<comment type="subcellular location">
    <subcellularLocation>
        <location evidence="1">Cell outer membrane</location>
    </subcellularLocation>
</comment>
<comment type="similarity">
    <text evidence="2">Belongs to the SusD family.</text>
</comment>
<reference evidence="9 10" key="1">
    <citation type="submission" date="2018-04" db="EMBL/GenBank/DDBJ databases">
        <title>Pedobacter chongqingensis sp. nov., isolated from a rottenly hemp rope.</title>
        <authorList>
            <person name="Cai Y."/>
        </authorList>
    </citation>
    <scope>NUCLEOTIDE SEQUENCE [LARGE SCALE GENOMIC DNA]</scope>
    <source>
        <strain evidence="9 10">FJ4-8</strain>
    </source>
</reference>
<dbReference type="PROSITE" id="PS51257">
    <property type="entry name" value="PROKAR_LIPOPROTEIN"/>
    <property type="match status" value="1"/>
</dbReference>
<name>A0A2U2PKF4_9SPHI</name>
<dbReference type="InterPro" id="IPR012944">
    <property type="entry name" value="SusD_RagB_dom"/>
</dbReference>
<dbReference type="Pfam" id="PF07980">
    <property type="entry name" value="SusD_RagB"/>
    <property type="match status" value="1"/>
</dbReference>
<evidence type="ECO:0000313" key="9">
    <source>
        <dbReference type="EMBL" id="PWG81754.1"/>
    </source>
</evidence>
<evidence type="ECO:0000256" key="6">
    <source>
        <dbReference type="SAM" id="SignalP"/>
    </source>
</evidence>
<evidence type="ECO:0000313" key="10">
    <source>
        <dbReference type="Proteomes" id="UP000245647"/>
    </source>
</evidence>
<evidence type="ECO:0000259" key="7">
    <source>
        <dbReference type="Pfam" id="PF07980"/>
    </source>
</evidence>
<evidence type="ECO:0000259" key="8">
    <source>
        <dbReference type="Pfam" id="PF14322"/>
    </source>
</evidence>
<evidence type="ECO:0000256" key="3">
    <source>
        <dbReference type="ARBA" id="ARBA00022729"/>
    </source>
</evidence>
<keyword evidence="4" id="KW-0472">Membrane</keyword>
<keyword evidence="3 6" id="KW-0732">Signal</keyword>
<evidence type="ECO:0000256" key="4">
    <source>
        <dbReference type="ARBA" id="ARBA00023136"/>
    </source>
</evidence>
<dbReference type="Pfam" id="PF14322">
    <property type="entry name" value="SusD-like_3"/>
    <property type="match status" value="1"/>
</dbReference>
<dbReference type="EMBL" id="QEAS01000003">
    <property type="protein sequence ID" value="PWG81754.1"/>
    <property type="molecule type" value="Genomic_DNA"/>
</dbReference>
<evidence type="ECO:0000256" key="1">
    <source>
        <dbReference type="ARBA" id="ARBA00004442"/>
    </source>
</evidence>
<sequence length="542" mass="61016">MKKNILKTVLFGLVLSAGACKNYLDISPTNAVSDKLVWSKLEYAELAVNNFYHDINYFGSFGDGQSAAGMTEGFTDMLKYSSMTYNALMYIPNELAYGGSVLTPGYVSVYLGNWGTVYEKVRRVNEALSNLKKYSSFPETESKRLEAEIRFFRAQLYFDLLKRYKEVIIYDEDLTKIQKNTPLSTEAQGWDFVKADLTYAGENLTDSKVPNGRVTRGAAYALLSRAMLYAEKWADAKAAAEKVMAMGYQLTGSYADAFKTGNSEAILEYDYNSQGITHNFDLNYSPGGDREGIGSYGTPTQEMVESYELATGGFPNWSEWHSTTGTTSTPPYANLEPRFQASVLYNGAQWKGRTIQPYVSGKDGWASWKDDAVPAGRTVTGYYLRKLLDESIDLSKDPSRQPWIALRLGEVLLNYAEACYHTDNASEANKAVRQIRARVNLPYSDKSGSALLAQIRQERKVELAYEGQYYWDMRRWKLAQSALTGTRVHGLKIVKNDDGSFTYSYVDCDKEDRNFPAKMYRVPLPSSEIINNSAVAQYPEWN</sequence>
<dbReference type="SUPFAM" id="SSF48452">
    <property type="entry name" value="TPR-like"/>
    <property type="match status" value="1"/>
</dbReference>
<dbReference type="OrthoDB" id="691231at2"/>
<keyword evidence="5" id="KW-0998">Cell outer membrane</keyword>
<dbReference type="InterPro" id="IPR011990">
    <property type="entry name" value="TPR-like_helical_dom_sf"/>
</dbReference>
<feature type="signal peptide" evidence="6">
    <location>
        <begin position="1"/>
        <end position="19"/>
    </location>
</feature>
<feature type="chain" id="PRO_5015700456" evidence="6">
    <location>
        <begin position="20"/>
        <end position="542"/>
    </location>
</feature>
<comment type="caution">
    <text evidence="9">The sequence shown here is derived from an EMBL/GenBank/DDBJ whole genome shotgun (WGS) entry which is preliminary data.</text>
</comment>
<proteinExistence type="inferred from homology"/>
<gene>
    <name evidence="9" type="ORF">DDR33_05155</name>
</gene>
<dbReference type="RefSeq" id="WP_109414699.1">
    <property type="nucleotide sequence ID" value="NZ_QEAS01000003.1"/>
</dbReference>
<dbReference type="Proteomes" id="UP000245647">
    <property type="component" value="Unassembled WGS sequence"/>
</dbReference>
<dbReference type="InterPro" id="IPR033985">
    <property type="entry name" value="SusD-like_N"/>
</dbReference>
<accession>A0A2U2PKF4</accession>
<dbReference type="AlphaFoldDB" id="A0A2U2PKF4"/>
<protein>
    <submittedName>
        <fullName evidence="9">RagB/SusD family nutrient uptake outer membrane protein</fullName>
    </submittedName>
</protein>
<feature type="domain" description="RagB/SusD" evidence="7">
    <location>
        <begin position="264"/>
        <end position="541"/>
    </location>
</feature>
<feature type="domain" description="SusD-like N-terminal" evidence="8">
    <location>
        <begin position="108"/>
        <end position="228"/>
    </location>
</feature>